<evidence type="ECO:0000256" key="4">
    <source>
        <dbReference type="ARBA" id="ARBA00022801"/>
    </source>
</evidence>
<evidence type="ECO:0000313" key="10">
    <source>
        <dbReference type="EMBL" id="MDQ1096492.1"/>
    </source>
</evidence>
<sequence>MARAIVETGLLPVLGIFHKNKYNPYCLADDLMEPYRPFLDLLVMQWLKVNSETEDLTKEFKAHILQIATKDVLIDNKTRPLLMAVKYTASSLYKCYTGEKRLISYPELI</sequence>
<name>A0ABU0THG0_9FLAO</name>
<dbReference type="EMBL" id="JAUTAL010000001">
    <property type="protein sequence ID" value="MDQ1096492.1"/>
    <property type="molecule type" value="Genomic_DNA"/>
</dbReference>
<keyword evidence="7" id="KW-0238">DNA-binding</keyword>
<reference evidence="10 11" key="1">
    <citation type="submission" date="2023-07" db="EMBL/GenBank/DDBJ databases">
        <title>Functional and genomic diversity of the sorghum phyllosphere microbiome.</title>
        <authorList>
            <person name="Shade A."/>
        </authorList>
    </citation>
    <scope>NUCLEOTIDE SEQUENCE [LARGE SCALE GENOMIC DNA]</scope>
    <source>
        <strain evidence="10 11">SORGH_AS_1064</strain>
    </source>
</reference>
<keyword evidence="4" id="KW-0378">Hydrolase</keyword>
<dbReference type="InterPro" id="IPR002729">
    <property type="entry name" value="CRISPR-assoc_Cas1"/>
</dbReference>
<proteinExistence type="predicted"/>
<keyword evidence="6" id="KW-0051">Antiviral defense</keyword>
<protein>
    <submittedName>
        <fullName evidence="10">CRISPR/Cas system-associated endonuclease Cas1</fullName>
    </submittedName>
</protein>
<evidence type="ECO:0000256" key="7">
    <source>
        <dbReference type="ARBA" id="ARBA00023125"/>
    </source>
</evidence>
<evidence type="ECO:0000256" key="5">
    <source>
        <dbReference type="ARBA" id="ARBA00022842"/>
    </source>
</evidence>
<evidence type="ECO:0000256" key="9">
    <source>
        <dbReference type="ARBA" id="ARBA00038592"/>
    </source>
</evidence>
<keyword evidence="8" id="KW-0464">Manganese</keyword>
<keyword evidence="11" id="KW-1185">Reference proteome</keyword>
<dbReference type="PANTHER" id="PTHR34353:SF2">
    <property type="entry name" value="CRISPR-ASSOCIATED ENDONUCLEASE CAS1 1"/>
    <property type="match status" value="1"/>
</dbReference>
<evidence type="ECO:0000256" key="2">
    <source>
        <dbReference type="ARBA" id="ARBA00022723"/>
    </source>
</evidence>
<evidence type="ECO:0000313" key="11">
    <source>
        <dbReference type="Proteomes" id="UP001225072"/>
    </source>
</evidence>
<keyword evidence="2" id="KW-0479">Metal-binding</keyword>
<gene>
    <name evidence="10" type="ORF">QE404_001639</name>
</gene>
<comment type="subunit">
    <text evidence="9">Homodimer, forms a heterotetramer with a Cas2 homodimer.</text>
</comment>
<evidence type="ECO:0000256" key="3">
    <source>
        <dbReference type="ARBA" id="ARBA00022759"/>
    </source>
</evidence>
<keyword evidence="3 10" id="KW-0255">Endonuclease</keyword>
<dbReference type="InterPro" id="IPR042206">
    <property type="entry name" value="CRISPR-assoc_Cas1_C"/>
</dbReference>
<dbReference type="Proteomes" id="UP001225072">
    <property type="component" value="Unassembled WGS sequence"/>
</dbReference>
<organism evidence="10 11">
    <name type="scientific">Chryseobacterium camelliae</name>
    <dbReference type="NCBI Taxonomy" id="1265445"/>
    <lineage>
        <taxon>Bacteria</taxon>
        <taxon>Pseudomonadati</taxon>
        <taxon>Bacteroidota</taxon>
        <taxon>Flavobacteriia</taxon>
        <taxon>Flavobacteriales</taxon>
        <taxon>Weeksellaceae</taxon>
        <taxon>Chryseobacterium group</taxon>
        <taxon>Chryseobacterium</taxon>
    </lineage>
</organism>
<dbReference type="InterPro" id="IPR050646">
    <property type="entry name" value="Cas1"/>
</dbReference>
<evidence type="ECO:0000256" key="8">
    <source>
        <dbReference type="ARBA" id="ARBA00023211"/>
    </source>
</evidence>
<keyword evidence="5" id="KW-0460">Magnesium</keyword>
<dbReference type="Gene3D" id="1.20.120.920">
    <property type="entry name" value="CRISPR-associated endonuclease Cas1, C-terminal domain"/>
    <property type="match status" value="1"/>
</dbReference>
<evidence type="ECO:0000256" key="6">
    <source>
        <dbReference type="ARBA" id="ARBA00023118"/>
    </source>
</evidence>
<accession>A0ABU0THG0</accession>
<dbReference type="PANTHER" id="PTHR34353">
    <property type="entry name" value="CRISPR-ASSOCIATED ENDONUCLEASE CAS1 1"/>
    <property type="match status" value="1"/>
</dbReference>
<dbReference type="GO" id="GO:0004519">
    <property type="term" value="F:endonuclease activity"/>
    <property type="evidence" value="ECO:0007669"/>
    <property type="project" value="UniProtKB-KW"/>
</dbReference>
<comment type="caution">
    <text evidence="10">The sequence shown here is derived from an EMBL/GenBank/DDBJ whole genome shotgun (WGS) entry which is preliminary data.</text>
</comment>
<keyword evidence="1" id="KW-0540">Nuclease</keyword>
<evidence type="ECO:0000256" key="1">
    <source>
        <dbReference type="ARBA" id="ARBA00022722"/>
    </source>
</evidence>
<dbReference type="Pfam" id="PF01867">
    <property type="entry name" value="Cas_Cas1"/>
    <property type="match status" value="1"/>
</dbReference>